<gene>
    <name evidence="2" type="ORF">MEUPH1_LOCUS25376</name>
</gene>
<accession>A0AAV0XS85</accession>
<comment type="caution">
    <text evidence="2">The sequence shown here is derived from an EMBL/GenBank/DDBJ whole genome shotgun (WGS) entry which is preliminary data.</text>
</comment>
<reference evidence="2 3" key="1">
    <citation type="submission" date="2023-01" db="EMBL/GenBank/DDBJ databases">
        <authorList>
            <person name="Whitehead M."/>
        </authorList>
    </citation>
    <scope>NUCLEOTIDE SEQUENCE [LARGE SCALE GENOMIC DNA]</scope>
</reference>
<dbReference type="InterPro" id="IPR043128">
    <property type="entry name" value="Rev_trsase/Diguanyl_cyclase"/>
</dbReference>
<dbReference type="PANTHER" id="PTHR24559:SF444">
    <property type="entry name" value="REVERSE TRANSCRIPTASE DOMAIN-CONTAINING PROTEIN"/>
    <property type="match status" value="1"/>
</dbReference>
<dbReference type="GO" id="GO:0071897">
    <property type="term" value="P:DNA biosynthetic process"/>
    <property type="evidence" value="ECO:0007669"/>
    <property type="project" value="UniProtKB-ARBA"/>
</dbReference>
<keyword evidence="3" id="KW-1185">Reference proteome</keyword>
<dbReference type="EMBL" id="CARXXK010000927">
    <property type="protein sequence ID" value="CAI6371365.1"/>
    <property type="molecule type" value="Genomic_DNA"/>
</dbReference>
<dbReference type="Gene3D" id="3.10.10.10">
    <property type="entry name" value="HIV Type 1 Reverse Transcriptase, subunit A, domain 1"/>
    <property type="match status" value="1"/>
</dbReference>
<sequence>METVVSIPIADPAMENKDIIAYKQELIKDVYCTNVVGTVKLGKVIVSILNVSEVTKEINESVMNRILYDTATSYNIHTVHAVINNDNRVNRILNLIRSDHMSIDERKSIFEICEQYSEIFHLEGDRLTFTNAAEHVINLNVNQQPIYQRPYRLPHSQQSEIKQQLDKMEQGGIIEPSSSPWNAPLLLVKKKLDASGKEKFRIVIDFRALNQVTLNEFHPLPNITEILDHLGQCQLFSVIDLASGFYQIPLSESSRELTAFSANNAHYHFRRMAMEMKTSPSTFQRLMDNVLSGIIGIKCLVYLDDIIIYAKN</sequence>
<evidence type="ECO:0000259" key="1">
    <source>
        <dbReference type="PROSITE" id="PS50878"/>
    </source>
</evidence>
<evidence type="ECO:0000313" key="3">
    <source>
        <dbReference type="Proteomes" id="UP001160148"/>
    </source>
</evidence>
<dbReference type="Proteomes" id="UP001160148">
    <property type="component" value="Unassembled WGS sequence"/>
</dbReference>
<organism evidence="2 3">
    <name type="scientific">Macrosiphum euphorbiae</name>
    <name type="common">potato aphid</name>
    <dbReference type="NCBI Taxonomy" id="13131"/>
    <lineage>
        <taxon>Eukaryota</taxon>
        <taxon>Metazoa</taxon>
        <taxon>Ecdysozoa</taxon>
        <taxon>Arthropoda</taxon>
        <taxon>Hexapoda</taxon>
        <taxon>Insecta</taxon>
        <taxon>Pterygota</taxon>
        <taxon>Neoptera</taxon>
        <taxon>Paraneoptera</taxon>
        <taxon>Hemiptera</taxon>
        <taxon>Sternorrhyncha</taxon>
        <taxon>Aphidomorpha</taxon>
        <taxon>Aphidoidea</taxon>
        <taxon>Aphididae</taxon>
        <taxon>Macrosiphini</taxon>
        <taxon>Macrosiphum</taxon>
    </lineage>
</organism>
<dbReference type="InterPro" id="IPR053134">
    <property type="entry name" value="RNA-dir_DNA_polymerase"/>
</dbReference>
<dbReference type="InterPro" id="IPR000477">
    <property type="entry name" value="RT_dom"/>
</dbReference>
<dbReference type="PANTHER" id="PTHR24559">
    <property type="entry name" value="TRANSPOSON TY3-I GAG-POL POLYPROTEIN"/>
    <property type="match status" value="1"/>
</dbReference>
<name>A0AAV0XS85_9HEMI</name>
<dbReference type="PROSITE" id="PS50878">
    <property type="entry name" value="RT_POL"/>
    <property type="match status" value="1"/>
</dbReference>
<dbReference type="Pfam" id="PF00078">
    <property type="entry name" value="RVT_1"/>
    <property type="match status" value="1"/>
</dbReference>
<dbReference type="Gene3D" id="3.30.70.270">
    <property type="match status" value="1"/>
</dbReference>
<protein>
    <recommendedName>
        <fullName evidence="1">Reverse transcriptase domain-containing protein</fullName>
    </recommendedName>
</protein>
<dbReference type="CDD" id="cd01647">
    <property type="entry name" value="RT_LTR"/>
    <property type="match status" value="1"/>
</dbReference>
<feature type="domain" description="Reverse transcriptase" evidence="1">
    <location>
        <begin position="169"/>
        <end position="312"/>
    </location>
</feature>
<dbReference type="AlphaFoldDB" id="A0AAV0XS85"/>
<dbReference type="InterPro" id="IPR043502">
    <property type="entry name" value="DNA/RNA_pol_sf"/>
</dbReference>
<proteinExistence type="predicted"/>
<dbReference type="SUPFAM" id="SSF56672">
    <property type="entry name" value="DNA/RNA polymerases"/>
    <property type="match status" value="1"/>
</dbReference>
<evidence type="ECO:0000313" key="2">
    <source>
        <dbReference type="EMBL" id="CAI6371365.1"/>
    </source>
</evidence>